<feature type="domain" description="DUF4394" evidence="2">
    <location>
        <begin position="74"/>
        <end position="301"/>
    </location>
</feature>
<dbReference type="InterPro" id="IPR025507">
    <property type="entry name" value="DUF4394"/>
</dbReference>
<keyword evidence="5" id="KW-1185">Reference proteome</keyword>
<evidence type="ECO:0000256" key="1">
    <source>
        <dbReference type="SAM" id="SignalP"/>
    </source>
</evidence>
<dbReference type="NCBIfam" id="TIGR04183">
    <property type="entry name" value="Por_Secre_tail"/>
    <property type="match status" value="1"/>
</dbReference>
<evidence type="ECO:0000259" key="2">
    <source>
        <dbReference type="Pfam" id="PF14339"/>
    </source>
</evidence>
<dbReference type="Pfam" id="PF18962">
    <property type="entry name" value="Por_Secre_tail"/>
    <property type="match status" value="1"/>
</dbReference>
<dbReference type="InterPro" id="IPR026444">
    <property type="entry name" value="Secre_tail"/>
</dbReference>
<evidence type="ECO:0000313" key="5">
    <source>
        <dbReference type="Proteomes" id="UP001501243"/>
    </source>
</evidence>
<evidence type="ECO:0000259" key="3">
    <source>
        <dbReference type="Pfam" id="PF18962"/>
    </source>
</evidence>
<sequence>MKNLSSVTTMGRRLPQLALALGLLAGPAQVWAQAPTLVYATGLTTQALPANVLGPNPIAANTPLIAQINPTTQSYVTNSAVVVTGLTPGQQIVGIDGRPATGQLYALGYNNTTQAARLYLLDPTTGVATPVPGSSEITLNLVDANRANTRGFIPTVGFDFNPRLDRIRVVAPNGTNYRLNPNNGALVATDGTLTYAASSLVTPGRVPYIGTAAYTNSALGVMGTTLYDIDVANTNALLSIQAPPNAGTLNGVAPVTFQTNGDPAFYPLTSPTIGLDLDIFYDRTNKNNLAYLIEARYSDSKNTDINNGSFYNQLATNFWALDLATGKAVGRNIVGQVPGFFSNIAVMPVMPKTWTGLVSTDWGNGSNWYPVGVPTSTDDVVIPGSGSFVAIANVTVSNQPVVSNTQQAASVNLVNGAVLTTADGGVLNVSGDFVNNDSQVAGSGTGTVALVGGSPQDIGGNMATRFQNLRVGTGTTASTSADVSIGRSVMASGSLAIGAGQSFTLLSDANGTAYAVNNGSGLITGTATVQRYITPTNPGPGYRHYSTPVSGNTVADFATASYSPVVNPAYNSSNTPRQVSPYPTVFYYDQSRLATSNASYAVGDFDNGFLSPGDLTDALTIGQGYTVNIGGSELVDFQGTLNQASSYARTGLVRGAQASAGYQLLGNPYPGAISYDALIASSTGMESALYVYKSTGQYAGTYTTYVPGGPTNGGPGVSANGGTSNIPLSQGFFMRTAVGQTGSVTFTAAARTNAPETAKFERTAADSRPTLALTLRNASLANQTRVYFDEHATPAFDAQYDAHYLPATHGLDLASDISTEALAINALPALASAVTVPLRLHAPAAGAYTLAVDELANLPAGFRAYLRDATAGTYTDLTTTPSVSLTLSATDPATGRYALVFSANAPLATASAALSAQAGLYPSPAHGTATLVLPLALRGSSASTVQVLNTLGQVVLTKTLAAGAAPNVELPLSGLATGIYTVRATTAAGLIAKRLVVQ</sequence>
<dbReference type="EMBL" id="BAABGQ010000005">
    <property type="protein sequence ID" value="GAA4498611.1"/>
    <property type="molecule type" value="Genomic_DNA"/>
</dbReference>
<name>A0ABP8Q7V0_9BACT</name>
<organism evidence="4 5">
    <name type="scientific">Hymenobacter ginsengisoli</name>
    <dbReference type="NCBI Taxonomy" id="1051626"/>
    <lineage>
        <taxon>Bacteria</taxon>
        <taxon>Pseudomonadati</taxon>
        <taxon>Bacteroidota</taxon>
        <taxon>Cytophagia</taxon>
        <taxon>Cytophagales</taxon>
        <taxon>Hymenobacteraceae</taxon>
        <taxon>Hymenobacter</taxon>
    </lineage>
</organism>
<reference evidence="5" key="1">
    <citation type="journal article" date="2019" name="Int. J. Syst. Evol. Microbiol.">
        <title>The Global Catalogue of Microorganisms (GCM) 10K type strain sequencing project: providing services to taxonomists for standard genome sequencing and annotation.</title>
        <authorList>
            <consortium name="The Broad Institute Genomics Platform"/>
            <consortium name="The Broad Institute Genome Sequencing Center for Infectious Disease"/>
            <person name="Wu L."/>
            <person name="Ma J."/>
        </authorList>
    </citation>
    <scope>NUCLEOTIDE SEQUENCE [LARGE SCALE GENOMIC DNA]</scope>
    <source>
        <strain evidence="5">JCM 17841</strain>
    </source>
</reference>
<feature type="domain" description="Secretion system C-terminal sorting" evidence="3">
    <location>
        <begin position="920"/>
        <end position="997"/>
    </location>
</feature>
<protein>
    <recommendedName>
        <fullName evidence="6">Secretion system C-terminal sorting domain-containing protein</fullName>
    </recommendedName>
</protein>
<accession>A0ABP8Q7V0</accession>
<gene>
    <name evidence="4" type="ORF">GCM10023172_15920</name>
</gene>
<dbReference type="Pfam" id="PF14339">
    <property type="entry name" value="DUF4394"/>
    <property type="match status" value="1"/>
</dbReference>
<dbReference type="RefSeq" id="WP_208130728.1">
    <property type="nucleotide sequence ID" value="NZ_BAABGQ010000005.1"/>
</dbReference>
<comment type="caution">
    <text evidence="4">The sequence shown here is derived from an EMBL/GenBank/DDBJ whole genome shotgun (WGS) entry which is preliminary data.</text>
</comment>
<keyword evidence="1" id="KW-0732">Signal</keyword>
<evidence type="ECO:0000313" key="4">
    <source>
        <dbReference type="EMBL" id="GAA4498611.1"/>
    </source>
</evidence>
<feature type="signal peptide" evidence="1">
    <location>
        <begin position="1"/>
        <end position="32"/>
    </location>
</feature>
<proteinExistence type="predicted"/>
<dbReference type="Proteomes" id="UP001501243">
    <property type="component" value="Unassembled WGS sequence"/>
</dbReference>
<evidence type="ECO:0008006" key="6">
    <source>
        <dbReference type="Google" id="ProtNLM"/>
    </source>
</evidence>
<feature type="chain" id="PRO_5046340200" description="Secretion system C-terminal sorting domain-containing protein" evidence="1">
    <location>
        <begin position="33"/>
        <end position="998"/>
    </location>
</feature>